<feature type="non-terminal residue" evidence="4">
    <location>
        <position position="1"/>
    </location>
</feature>
<feature type="domain" description="SAM" evidence="3">
    <location>
        <begin position="106"/>
        <end position="163"/>
    </location>
</feature>
<evidence type="ECO:0000313" key="4">
    <source>
        <dbReference type="EMBL" id="EPS68124.1"/>
    </source>
</evidence>
<protein>
    <recommendedName>
        <fullName evidence="3">SAM domain-containing protein</fullName>
    </recommendedName>
</protein>
<evidence type="ECO:0000256" key="1">
    <source>
        <dbReference type="ARBA" id="ARBA00022737"/>
    </source>
</evidence>
<dbReference type="PANTHER" id="PTHR10627">
    <property type="entry name" value="SCP160"/>
    <property type="match status" value="1"/>
</dbReference>
<dbReference type="AlphaFoldDB" id="S8CLU2"/>
<dbReference type="OrthoDB" id="271862at2759"/>
<dbReference type="Proteomes" id="UP000015453">
    <property type="component" value="Unassembled WGS sequence"/>
</dbReference>
<accession>S8CLU2</accession>
<evidence type="ECO:0000256" key="2">
    <source>
        <dbReference type="SAM" id="MobiDB-lite"/>
    </source>
</evidence>
<dbReference type="Pfam" id="PF07647">
    <property type="entry name" value="SAM_2"/>
    <property type="match status" value="1"/>
</dbReference>
<proteinExistence type="predicted"/>
<dbReference type="CDD" id="cd09487">
    <property type="entry name" value="SAM_superfamily"/>
    <property type="match status" value="1"/>
</dbReference>
<dbReference type="PANTHER" id="PTHR10627:SF68">
    <property type="entry name" value="F26K24.15 PROTEIN-RELATED"/>
    <property type="match status" value="1"/>
</dbReference>
<feature type="region of interest" description="Disordered" evidence="2">
    <location>
        <begin position="42"/>
        <end position="64"/>
    </location>
</feature>
<organism evidence="4 5">
    <name type="scientific">Genlisea aurea</name>
    <dbReference type="NCBI Taxonomy" id="192259"/>
    <lineage>
        <taxon>Eukaryota</taxon>
        <taxon>Viridiplantae</taxon>
        <taxon>Streptophyta</taxon>
        <taxon>Embryophyta</taxon>
        <taxon>Tracheophyta</taxon>
        <taxon>Spermatophyta</taxon>
        <taxon>Magnoliopsida</taxon>
        <taxon>eudicotyledons</taxon>
        <taxon>Gunneridae</taxon>
        <taxon>Pentapetalae</taxon>
        <taxon>asterids</taxon>
        <taxon>lamiids</taxon>
        <taxon>Lamiales</taxon>
        <taxon>Lentibulariaceae</taxon>
        <taxon>Genlisea</taxon>
    </lineage>
</organism>
<sequence length="169" mass="19210">IPGSKRRRKRSLFEEEEECDWIVVNKRKITILIPPLPSGKESGLQNVVEQEQPPTSRQPEENETGSAFFTMKKPRRRRVCVDGGASLDARMRASLVEKKVEMAGGMEKWLVSMGLTCFVKALERRKLNKFELARLDVKKVKEMMMGNVAVGPRRKLIHAIGCLSQPPCF</sequence>
<evidence type="ECO:0000259" key="3">
    <source>
        <dbReference type="Pfam" id="PF07647"/>
    </source>
</evidence>
<name>S8CLU2_9LAMI</name>
<dbReference type="EMBL" id="AUSU01002775">
    <property type="protein sequence ID" value="EPS68124.1"/>
    <property type="molecule type" value="Genomic_DNA"/>
</dbReference>
<feature type="non-terminal residue" evidence="4">
    <location>
        <position position="169"/>
    </location>
</feature>
<gene>
    <name evidence="4" type="ORF">M569_06654</name>
</gene>
<keyword evidence="1" id="KW-0677">Repeat</keyword>
<dbReference type="InterPro" id="IPR001660">
    <property type="entry name" value="SAM"/>
</dbReference>
<evidence type="ECO:0000313" key="5">
    <source>
        <dbReference type="Proteomes" id="UP000015453"/>
    </source>
</evidence>
<keyword evidence="5" id="KW-1185">Reference proteome</keyword>
<dbReference type="InterPro" id="IPR013761">
    <property type="entry name" value="SAM/pointed_sf"/>
</dbReference>
<dbReference type="SUPFAM" id="SSF47769">
    <property type="entry name" value="SAM/Pointed domain"/>
    <property type="match status" value="1"/>
</dbReference>
<reference evidence="4 5" key="1">
    <citation type="journal article" date="2013" name="BMC Genomics">
        <title>The miniature genome of a carnivorous plant Genlisea aurea contains a low number of genes and short non-coding sequences.</title>
        <authorList>
            <person name="Leushkin E.V."/>
            <person name="Sutormin R.A."/>
            <person name="Nabieva E.R."/>
            <person name="Penin A.A."/>
            <person name="Kondrashov A.S."/>
            <person name="Logacheva M.D."/>
        </authorList>
    </citation>
    <scope>NUCLEOTIDE SEQUENCE [LARGE SCALE GENOMIC DNA]</scope>
</reference>
<comment type="caution">
    <text evidence="4">The sequence shown here is derived from an EMBL/GenBank/DDBJ whole genome shotgun (WGS) entry which is preliminary data.</text>
</comment>
<feature type="compositionally biased region" description="Polar residues" evidence="2">
    <location>
        <begin position="43"/>
        <end position="57"/>
    </location>
</feature>